<dbReference type="SUPFAM" id="SSF81383">
    <property type="entry name" value="F-box domain"/>
    <property type="match status" value="1"/>
</dbReference>
<dbReference type="InterPro" id="IPR050910">
    <property type="entry name" value="JMJD6_ArgDemeth/LysHydrox"/>
</dbReference>
<dbReference type="InterPro" id="IPR036047">
    <property type="entry name" value="F-box-like_dom_sf"/>
</dbReference>
<dbReference type="Pfam" id="PF13621">
    <property type="entry name" value="Cupin_8"/>
    <property type="match status" value="1"/>
</dbReference>
<feature type="domain" description="JmjC" evidence="2">
    <location>
        <begin position="385"/>
        <end position="566"/>
    </location>
</feature>
<feature type="region of interest" description="Disordered" evidence="1">
    <location>
        <begin position="1"/>
        <end position="73"/>
    </location>
</feature>
<dbReference type="EMBL" id="JALLPB020000139">
    <property type="protein sequence ID" value="KAL3816627.1"/>
    <property type="molecule type" value="Genomic_DNA"/>
</dbReference>
<feature type="region of interest" description="Disordered" evidence="1">
    <location>
        <begin position="208"/>
        <end position="250"/>
    </location>
</feature>
<feature type="compositionally biased region" description="Basic residues" evidence="1">
    <location>
        <begin position="16"/>
        <end position="26"/>
    </location>
</feature>
<name>A0ABD3RWM3_9STRA</name>
<evidence type="ECO:0000259" key="2">
    <source>
        <dbReference type="PROSITE" id="PS51184"/>
    </source>
</evidence>
<dbReference type="Proteomes" id="UP001530377">
    <property type="component" value="Unassembled WGS sequence"/>
</dbReference>
<sequence length="725" mass="80538">MSEERPPARADADDRKRRRLLRRRRRFQEMEMEASRRAYSGNGSGGACLPPLPANDDDDCDGGGDNGKGGVNDGGGNGGFRTLFGHPYGVLPYGNIHLSSGGDDVVRRPGLGPLLSALNDEQLLCVLSYVDGKSLGGGVSLASRFLYVMSHHDELWRDVCLRKWGEGGIAVPPPPPPPPNGGRNGDDDNRGGCWRDIYAHNHALELTTSSSTTATTTSPRRTSRSHYNDEDARETRPRRRTTSANTTPRSFLRRHEPIRIAGIYSDVLFRSWLCRSFAFCPSWLEITTVPTLNHADVTIDLFLKEYEERNVPLLIKGASNNWAAMKKWKDVDYLRNVTGDVKFRATSGAAPLPAKFTLDDYLNYCTYATEEAPMYLFDRSFGVSCPELLHDFDNDLSRTCGWWDRNSKHGHDLFGLLGDGRRPDYQWLIVGPVRSGSSFHIDPNCTHAWNAPIIGRKRWIFYPPGVAPPGVYPSPDGDDVCMPISIGEWFLTHWDEHVRRRAHPDPSKRPLECTACPGDVLFVPHGWWHMVLNIGDVNDCASIALTRNYVSSSNLPDVLRFLDTKVGQISGCRDRRGEGAVPPEDLGREFRRALMEALEEKGDEGGEADDDEKKCCDEGLDSRIQRRRGKWAALLEKSEKRAKEGWGCDAWSDLSPTCSGIEATCALNEGIDMMMAVENQRTTTTTPSRSSILARAKRPVFKTRADGGGAVISTPASDGFSFSFL</sequence>
<gene>
    <name evidence="3" type="ORF">ACHAXA_004809</name>
</gene>
<protein>
    <recommendedName>
        <fullName evidence="2">JmjC domain-containing protein</fullName>
    </recommendedName>
</protein>
<accession>A0ABD3RWM3</accession>
<feature type="compositionally biased region" description="Basic and acidic residues" evidence="1">
    <location>
        <begin position="226"/>
        <end position="235"/>
    </location>
</feature>
<reference evidence="3 4" key="1">
    <citation type="submission" date="2024-10" db="EMBL/GenBank/DDBJ databases">
        <title>Updated reference genomes for cyclostephanoid diatoms.</title>
        <authorList>
            <person name="Roberts W.R."/>
            <person name="Alverson A.J."/>
        </authorList>
    </citation>
    <scope>NUCLEOTIDE SEQUENCE [LARGE SCALE GENOMIC DNA]</scope>
    <source>
        <strain evidence="3 4">AJA228-03</strain>
    </source>
</reference>
<dbReference type="InterPro" id="IPR041667">
    <property type="entry name" value="Cupin_8"/>
</dbReference>
<feature type="compositionally biased region" description="Basic and acidic residues" evidence="1">
    <location>
        <begin position="1"/>
        <end position="15"/>
    </location>
</feature>
<dbReference type="Gene3D" id="2.60.120.650">
    <property type="entry name" value="Cupin"/>
    <property type="match status" value="1"/>
</dbReference>
<dbReference type="PANTHER" id="PTHR12480">
    <property type="entry name" value="ARGININE DEMETHYLASE AND LYSYL-HYDROXYLASE JMJD"/>
    <property type="match status" value="1"/>
</dbReference>
<dbReference type="SMART" id="SM00558">
    <property type="entry name" value="JmjC"/>
    <property type="match status" value="1"/>
</dbReference>
<feature type="region of interest" description="Disordered" evidence="1">
    <location>
        <begin position="168"/>
        <end position="189"/>
    </location>
</feature>
<dbReference type="AlphaFoldDB" id="A0ABD3RWM3"/>
<evidence type="ECO:0000313" key="3">
    <source>
        <dbReference type="EMBL" id="KAL3816627.1"/>
    </source>
</evidence>
<dbReference type="InterPro" id="IPR003347">
    <property type="entry name" value="JmjC_dom"/>
</dbReference>
<evidence type="ECO:0000256" key="1">
    <source>
        <dbReference type="SAM" id="MobiDB-lite"/>
    </source>
</evidence>
<dbReference type="Gene3D" id="1.20.1280.50">
    <property type="match status" value="1"/>
</dbReference>
<dbReference type="PROSITE" id="PS51184">
    <property type="entry name" value="JMJC"/>
    <property type="match status" value="1"/>
</dbReference>
<dbReference type="SUPFAM" id="SSF51197">
    <property type="entry name" value="Clavaminate synthase-like"/>
    <property type="match status" value="1"/>
</dbReference>
<feature type="compositionally biased region" description="Basic and acidic residues" evidence="1">
    <location>
        <begin position="27"/>
        <end position="36"/>
    </location>
</feature>
<feature type="compositionally biased region" description="Low complexity" evidence="1">
    <location>
        <begin position="208"/>
        <end position="220"/>
    </location>
</feature>
<feature type="compositionally biased region" description="Gly residues" evidence="1">
    <location>
        <begin position="63"/>
        <end position="73"/>
    </location>
</feature>
<organism evidence="3 4">
    <name type="scientific">Cyclostephanos tholiformis</name>
    <dbReference type="NCBI Taxonomy" id="382380"/>
    <lineage>
        <taxon>Eukaryota</taxon>
        <taxon>Sar</taxon>
        <taxon>Stramenopiles</taxon>
        <taxon>Ochrophyta</taxon>
        <taxon>Bacillariophyta</taxon>
        <taxon>Coscinodiscophyceae</taxon>
        <taxon>Thalassiosirophycidae</taxon>
        <taxon>Stephanodiscales</taxon>
        <taxon>Stephanodiscaceae</taxon>
        <taxon>Cyclostephanos</taxon>
    </lineage>
</organism>
<keyword evidence="4" id="KW-1185">Reference proteome</keyword>
<evidence type="ECO:0000313" key="4">
    <source>
        <dbReference type="Proteomes" id="UP001530377"/>
    </source>
</evidence>
<proteinExistence type="predicted"/>
<feature type="compositionally biased region" description="Pro residues" evidence="1">
    <location>
        <begin position="171"/>
        <end position="180"/>
    </location>
</feature>
<dbReference type="PANTHER" id="PTHR12480:SF21">
    <property type="entry name" value="JMJC DOMAIN-CONTAINING PROTEIN 8"/>
    <property type="match status" value="1"/>
</dbReference>
<comment type="caution">
    <text evidence="3">The sequence shown here is derived from an EMBL/GenBank/DDBJ whole genome shotgun (WGS) entry which is preliminary data.</text>
</comment>